<organism evidence="4 5">
    <name type="scientific">Sorangium cellulosum</name>
    <name type="common">Polyangium cellulosum</name>
    <dbReference type="NCBI Taxonomy" id="56"/>
    <lineage>
        <taxon>Bacteria</taxon>
        <taxon>Pseudomonadati</taxon>
        <taxon>Myxococcota</taxon>
        <taxon>Polyangia</taxon>
        <taxon>Polyangiales</taxon>
        <taxon>Polyangiaceae</taxon>
        <taxon>Sorangium</taxon>
    </lineage>
</organism>
<dbReference type="CDD" id="cd10967">
    <property type="entry name" value="CE4_GLA_like_6s"/>
    <property type="match status" value="1"/>
</dbReference>
<dbReference type="PROSITE" id="PS51677">
    <property type="entry name" value="NODB"/>
    <property type="match status" value="1"/>
</dbReference>
<dbReference type="Gene3D" id="3.20.20.370">
    <property type="entry name" value="Glycoside hydrolase/deacetylase"/>
    <property type="match status" value="1"/>
</dbReference>
<comment type="caution">
    <text evidence="4">The sequence shown here is derived from an EMBL/GenBank/DDBJ whole genome shotgun (WGS) entry which is preliminary data.</text>
</comment>
<feature type="domain" description="NodB homology" evidence="3">
    <location>
        <begin position="48"/>
        <end position="284"/>
    </location>
</feature>
<dbReference type="EMBL" id="JEMA01000738">
    <property type="protein sequence ID" value="KYF66476.1"/>
    <property type="molecule type" value="Genomic_DNA"/>
</dbReference>
<dbReference type="PANTHER" id="PTHR34216">
    <property type="match status" value="1"/>
</dbReference>
<feature type="transmembrane region" description="Helical" evidence="2">
    <location>
        <begin position="21"/>
        <end position="43"/>
    </location>
</feature>
<evidence type="ECO:0000259" key="3">
    <source>
        <dbReference type="PROSITE" id="PS51677"/>
    </source>
</evidence>
<keyword evidence="2" id="KW-0812">Transmembrane</keyword>
<dbReference type="InterPro" id="IPR011330">
    <property type="entry name" value="Glyco_hydro/deAcase_b/a-brl"/>
</dbReference>
<dbReference type="InterPro" id="IPR002509">
    <property type="entry name" value="NODB_dom"/>
</dbReference>
<dbReference type="AlphaFoldDB" id="A0A150QFG3"/>
<keyword evidence="1" id="KW-0732">Signal</keyword>
<accession>A0A150QFG3</accession>
<dbReference type="OrthoDB" id="2795102at2"/>
<dbReference type="SUPFAM" id="SSF88713">
    <property type="entry name" value="Glycoside hydrolase/deacetylase"/>
    <property type="match status" value="1"/>
</dbReference>
<dbReference type="PANTHER" id="PTHR34216:SF11">
    <property type="entry name" value="CHITOOLIGOSACCHARIDE DEACETYLASE"/>
    <property type="match status" value="1"/>
</dbReference>
<gene>
    <name evidence="4" type="ORF">BE15_26555</name>
</gene>
<proteinExistence type="predicted"/>
<dbReference type="Pfam" id="PF01522">
    <property type="entry name" value="Polysacc_deac_1"/>
    <property type="match status" value="1"/>
</dbReference>
<evidence type="ECO:0000313" key="5">
    <source>
        <dbReference type="Proteomes" id="UP000075260"/>
    </source>
</evidence>
<evidence type="ECO:0000256" key="1">
    <source>
        <dbReference type="ARBA" id="ARBA00022729"/>
    </source>
</evidence>
<keyword evidence="2" id="KW-0472">Membrane</keyword>
<sequence>MEILRTEKGRARGLPTREEQAVLVCIGACLAAILVASVLLTGVPAGVAVVSLEFDDTLANQLSARSILAEHRMHATFFVNSGRLDRPGYLTVAQLRALASDGHEIGGHTIDHARLPGLPAREQRHQICEDRRALLALGFDVSDFAYPNGDYDSASAEQVRACGYESAREVGGIGYPPCIFCTWAETIPPRDPMATRTPGSLRRAHSLPRIQSLVRRAQPAGGWIQLTFHHLCDACDDYSISTEDLSTLLGWLAEEREAGRVAVLTVRQVIGSGASDENDLHFQH</sequence>
<dbReference type="InterPro" id="IPR051398">
    <property type="entry name" value="Polysacch_Deacetylase"/>
</dbReference>
<keyword evidence="2" id="KW-1133">Transmembrane helix</keyword>
<reference evidence="4 5" key="1">
    <citation type="submission" date="2014-02" db="EMBL/GenBank/DDBJ databases">
        <title>The small core and large imbalanced accessory genome model reveals a collaborative survival strategy of Sorangium cellulosum strains in nature.</title>
        <authorList>
            <person name="Han K."/>
            <person name="Peng R."/>
            <person name="Blom J."/>
            <person name="Li Y.-Z."/>
        </authorList>
    </citation>
    <scope>NUCLEOTIDE SEQUENCE [LARGE SCALE GENOMIC DNA]</scope>
    <source>
        <strain evidence="4 5">So0008-312</strain>
    </source>
</reference>
<dbReference type="GO" id="GO:0016810">
    <property type="term" value="F:hydrolase activity, acting on carbon-nitrogen (but not peptide) bonds"/>
    <property type="evidence" value="ECO:0007669"/>
    <property type="project" value="InterPro"/>
</dbReference>
<name>A0A150QFG3_SORCE</name>
<evidence type="ECO:0000256" key="2">
    <source>
        <dbReference type="SAM" id="Phobius"/>
    </source>
</evidence>
<protein>
    <submittedName>
        <fullName evidence="4">Polysaccharide deacetylase</fullName>
    </submittedName>
</protein>
<dbReference type="GO" id="GO:0005975">
    <property type="term" value="P:carbohydrate metabolic process"/>
    <property type="evidence" value="ECO:0007669"/>
    <property type="project" value="InterPro"/>
</dbReference>
<dbReference type="Proteomes" id="UP000075260">
    <property type="component" value="Unassembled WGS sequence"/>
</dbReference>
<evidence type="ECO:0000313" key="4">
    <source>
        <dbReference type="EMBL" id="KYF66476.1"/>
    </source>
</evidence>